<keyword evidence="2" id="KW-1185">Reference proteome</keyword>
<name>A0A9J6ZUF0_9GAMM</name>
<dbReference type="KEGG" id="eps:L0Y14_09675"/>
<evidence type="ECO:0000313" key="1">
    <source>
        <dbReference type="EMBL" id="USF86414.1"/>
    </source>
</evidence>
<dbReference type="EMBL" id="CP090569">
    <property type="protein sequence ID" value="USF86414.1"/>
    <property type="molecule type" value="Genomic_DNA"/>
</dbReference>
<dbReference type="AlphaFoldDB" id="A0A9J6ZUF0"/>
<proteinExistence type="predicted"/>
<sequence length="191" mass="22036">MLRNKKLTLLDPSSWDDKNDSYFLEVYKKRKKLSSVYALCFTEKNETYHHWSVFCSRENGVCVVFDRDKLIGHLNQQAGITCGPVNYRTIGDTGWPDLEIDDLPFLKRWAFRDESEFRAVYSGDAESEETKDISLPLSCIKKISVNPWVPDQLFSAIKETIKEIEGCRSLAIGKSQLINNKSWKRYGNIIA</sequence>
<protein>
    <submittedName>
        <fullName evidence="1">DUF2971 domain-containing protein</fullName>
    </submittedName>
</protein>
<reference evidence="1" key="1">
    <citation type="journal article" date="2022" name="Mol. Ecol. Resour.">
        <title>The complete and closed genome of the facultative generalist Candidatus Endoriftia persephone from deep-sea hydrothermal vents.</title>
        <authorList>
            <person name="de Oliveira A.L."/>
            <person name="Srivastava A."/>
            <person name="Espada-Hinojosa S."/>
            <person name="Bright M."/>
        </authorList>
    </citation>
    <scope>NUCLEOTIDE SEQUENCE</scope>
    <source>
        <strain evidence="1">Tica-EPR-9o50.N</strain>
    </source>
</reference>
<evidence type="ECO:0000313" key="2">
    <source>
        <dbReference type="Proteomes" id="UP001056649"/>
    </source>
</evidence>
<accession>A0A9J6ZUF0</accession>
<organism evidence="1 2">
    <name type="scientific">Candidatus Endoriftia persephonae</name>
    <dbReference type="NCBI Taxonomy" id="393765"/>
    <lineage>
        <taxon>Bacteria</taxon>
        <taxon>Pseudomonadati</taxon>
        <taxon>Pseudomonadota</taxon>
        <taxon>Gammaproteobacteria</taxon>
        <taxon>Chromatiales</taxon>
        <taxon>Sedimenticolaceae</taxon>
        <taxon>Candidatus Endoriftia</taxon>
    </lineage>
</organism>
<dbReference type="Proteomes" id="UP001056649">
    <property type="component" value="Chromosome"/>
</dbReference>
<gene>
    <name evidence="1" type="ORF">L0Y14_09675</name>
</gene>
<dbReference type="RefSeq" id="WP_138921964.1">
    <property type="nucleotide sequence ID" value="NZ_CP090569.1"/>
</dbReference>